<dbReference type="eggNOG" id="KOG4821">
    <property type="taxonomic scope" value="Eukaryota"/>
</dbReference>
<feature type="transmembrane region" description="Helical" evidence="2">
    <location>
        <begin position="15"/>
        <end position="33"/>
    </location>
</feature>
<dbReference type="OMA" id="LPIMIYH"/>
<dbReference type="PIRSF" id="PIRSF026166">
    <property type="entry name" value="UCP026166"/>
    <property type="match status" value="1"/>
</dbReference>
<protein>
    <submittedName>
        <fullName evidence="3">Sodium/bile acid cotransporter 7-like Protein</fullName>
    </submittedName>
</protein>
<dbReference type="GO" id="GO:0005886">
    <property type="term" value="C:plasma membrane"/>
    <property type="evidence" value="ECO:0000318"/>
    <property type="project" value="GO_Central"/>
</dbReference>
<evidence type="ECO:0000313" key="3">
    <source>
        <dbReference type="EMBL" id="EFA08480.1"/>
    </source>
</evidence>
<dbReference type="Pfam" id="PF13593">
    <property type="entry name" value="SBF_like"/>
    <property type="match status" value="1"/>
</dbReference>
<dbReference type="InterPro" id="IPR038770">
    <property type="entry name" value="Na+/solute_symporter_sf"/>
</dbReference>
<dbReference type="PhylomeDB" id="D6WUI1"/>
<evidence type="ECO:0000313" key="4">
    <source>
        <dbReference type="Proteomes" id="UP000007266"/>
    </source>
</evidence>
<dbReference type="HOGENOM" id="CLU_039013_0_0_1"/>
<sequence>MKPRITVYDYLRKHWLLVGILTCIFFAGIYPELGSKNGPLHTEYSVKYGAVTVIFLISGISLKTESIYETFQQHNLHFFIQGFTFIFIPIFTQIFVHLLNYFGVNQWVLRGLVTVACMPPPVSSAVILTRAADGNETAAIFNSVLGSFLGVVITPLLLLINLGFTTLVPLLATIIQLVTTVLIPLFLGQIIRNFTGFRGHTLPLNTIGQCALLFVIYTTFCDTFETPEHHLSAADVLASVFSVLLMQIILLGLSHAIAQCFQKHFTIQDVITIIFCSTHKSLTLGIPILRILFHGYSHLSQISLPLLIYHPTQIILGGLIVTQLKDWVQLHRSKRPPV</sequence>
<feature type="transmembrane region" description="Helical" evidence="2">
    <location>
        <begin position="107"/>
        <end position="128"/>
    </location>
</feature>
<keyword evidence="2" id="KW-1133">Transmembrane helix</keyword>
<comment type="similarity">
    <text evidence="1">Belongs to the bile acid:sodium symporter (BASS) (TC 2.A.28) family.</text>
</comment>
<keyword evidence="2" id="KW-0812">Transmembrane</keyword>
<evidence type="ECO:0000256" key="1">
    <source>
        <dbReference type="ARBA" id="ARBA00006528"/>
    </source>
</evidence>
<dbReference type="OrthoDB" id="188035at2759"/>
<feature type="transmembrane region" description="Helical" evidence="2">
    <location>
        <begin position="140"/>
        <end position="164"/>
    </location>
</feature>
<feature type="transmembrane region" description="Helical" evidence="2">
    <location>
        <begin position="270"/>
        <end position="292"/>
    </location>
</feature>
<feature type="transmembrane region" description="Helical" evidence="2">
    <location>
        <begin position="76"/>
        <end position="95"/>
    </location>
</feature>
<feature type="transmembrane region" description="Helical" evidence="2">
    <location>
        <begin position="240"/>
        <end position="258"/>
    </location>
</feature>
<dbReference type="PANTHER" id="PTHR18640:SF5">
    <property type="entry name" value="SODIUM_BILE ACID COTRANSPORTER 7"/>
    <property type="match status" value="1"/>
</dbReference>
<dbReference type="PANTHER" id="PTHR18640">
    <property type="entry name" value="SOLUTE CARRIER FAMILY 10 MEMBER 7"/>
    <property type="match status" value="1"/>
</dbReference>
<organism evidence="3 4">
    <name type="scientific">Tribolium castaneum</name>
    <name type="common">Red flour beetle</name>
    <dbReference type="NCBI Taxonomy" id="7070"/>
    <lineage>
        <taxon>Eukaryota</taxon>
        <taxon>Metazoa</taxon>
        <taxon>Ecdysozoa</taxon>
        <taxon>Arthropoda</taxon>
        <taxon>Hexapoda</taxon>
        <taxon>Insecta</taxon>
        <taxon>Pterygota</taxon>
        <taxon>Neoptera</taxon>
        <taxon>Endopterygota</taxon>
        <taxon>Coleoptera</taxon>
        <taxon>Polyphaga</taxon>
        <taxon>Cucujiformia</taxon>
        <taxon>Tenebrionidae</taxon>
        <taxon>Tenebrionidae incertae sedis</taxon>
        <taxon>Tribolium</taxon>
    </lineage>
</organism>
<dbReference type="STRING" id="7070.D6WUI1"/>
<reference evidence="3 4" key="2">
    <citation type="journal article" date="2010" name="Nucleic Acids Res.">
        <title>BeetleBase in 2010: revisions to provide comprehensive genomic information for Tribolium castaneum.</title>
        <authorList>
            <person name="Kim H.S."/>
            <person name="Murphy T."/>
            <person name="Xia J."/>
            <person name="Caragea D."/>
            <person name="Park Y."/>
            <person name="Beeman R.W."/>
            <person name="Lorenzen M.D."/>
            <person name="Butcher S."/>
            <person name="Manak J.R."/>
            <person name="Brown S.J."/>
        </authorList>
    </citation>
    <scope>GENOME REANNOTATION</scope>
    <source>
        <strain evidence="3 4">Georgia GA2</strain>
    </source>
</reference>
<name>D6WUI1_TRICA</name>
<feature type="transmembrane region" description="Helical" evidence="2">
    <location>
        <begin position="170"/>
        <end position="190"/>
    </location>
</feature>
<dbReference type="Proteomes" id="UP000007266">
    <property type="component" value="Linkage group 8"/>
</dbReference>
<dbReference type="InterPro" id="IPR016833">
    <property type="entry name" value="Put_Na-Bile_cotransptr"/>
</dbReference>
<dbReference type="KEGG" id="tca:660673"/>
<dbReference type="Gene3D" id="1.20.1530.20">
    <property type="match status" value="1"/>
</dbReference>
<feature type="transmembrane region" description="Helical" evidence="2">
    <location>
        <begin position="304"/>
        <end position="324"/>
    </location>
</feature>
<dbReference type="InParanoid" id="D6WUI1"/>
<feature type="transmembrane region" description="Helical" evidence="2">
    <location>
        <begin position="202"/>
        <end position="220"/>
    </location>
</feature>
<dbReference type="AlphaFoldDB" id="D6WUI1"/>
<keyword evidence="4" id="KW-1185">Reference proteome</keyword>
<accession>D6WUI1</accession>
<keyword evidence="2" id="KW-0472">Membrane</keyword>
<reference evidence="3 4" key="1">
    <citation type="journal article" date="2008" name="Nature">
        <title>The genome of the model beetle and pest Tribolium castaneum.</title>
        <authorList>
            <consortium name="Tribolium Genome Sequencing Consortium"/>
            <person name="Richards S."/>
            <person name="Gibbs R.A."/>
            <person name="Weinstock G.M."/>
            <person name="Brown S.J."/>
            <person name="Denell R."/>
            <person name="Beeman R.W."/>
            <person name="Gibbs R."/>
            <person name="Beeman R.W."/>
            <person name="Brown S.J."/>
            <person name="Bucher G."/>
            <person name="Friedrich M."/>
            <person name="Grimmelikhuijzen C.J."/>
            <person name="Klingler M."/>
            <person name="Lorenzen M."/>
            <person name="Richards S."/>
            <person name="Roth S."/>
            <person name="Schroder R."/>
            <person name="Tautz D."/>
            <person name="Zdobnov E.M."/>
            <person name="Muzny D."/>
            <person name="Gibbs R.A."/>
            <person name="Weinstock G.M."/>
            <person name="Attaway T."/>
            <person name="Bell S."/>
            <person name="Buhay C.J."/>
            <person name="Chandrabose M.N."/>
            <person name="Chavez D."/>
            <person name="Clerk-Blankenburg K.P."/>
            <person name="Cree A."/>
            <person name="Dao M."/>
            <person name="Davis C."/>
            <person name="Chacko J."/>
            <person name="Dinh H."/>
            <person name="Dugan-Rocha S."/>
            <person name="Fowler G."/>
            <person name="Garner T.T."/>
            <person name="Garnes J."/>
            <person name="Gnirke A."/>
            <person name="Hawes A."/>
            <person name="Hernandez J."/>
            <person name="Hines S."/>
            <person name="Holder M."/>
            <person name="Hume J."/>
            <person name="Jhangiani S.N."/>
            <person name="Joshi V."/>
            <person name="Khan Z.M."/>
            <person name="Jackson L."/>
            <person name="Kovar C."/>
            <person name="Kowis A."/>
            <person name="Lee S."/>
            <person name="Lewis L.R."/>
            <person name="Margolis J."/>
            <person name="Morgan M."/>
            <person name="Nazareth L.V."/>
            <person name="Nguyen N."/>
            <person name="Okwuonu G."/>
            <person name="Parker D."/>
            <person name="Richards S."/>
            <person name="Ruiz S.J."/>
            <person name="Santibanez J."/>
            <person name="Savard J."/>
            <person name="Scherer S.E."/>
            <person name="Schneider B."/>
            <person name="Sodergren E."/>
            <person name="Tautz D."/>
            <person name="Vattahil S."/>
            <person name="Villasana D."/>
            <person name="White C.S."/>
            <person name="Wright R."/>
            <person name="Park Y."/>
            <person name="Beeman R.W."/>
            <person name="Lord J."/>
            <person name="Oppert B."/>
            <person name="Lorenzen M."/>
            <person name="Brown S."/>
            <person name="Wang L."/>
            <person name="Savard J."/>
            <person name="Tautz D."/>
            <person name="Richards S."/>
            <person name="Weinstock G."/>
            <person name="Gibbs R.A."/>
            <person name="Liu Y."/>
            <person name="Worley K."/>
            <person name="Weinstock G."/>
            <person name="Elsik C.G."/>
            <person name="Reese J.T."/>
            <person name="Elhaik E."/>
            <person name="Landan G."/>
            <person name="Graur D."/>
            <person name="Arensburger P."/>
            <person name="Atkinson P."/>
            <person name="Beeman R.W."/>
            <person name="Beidler J."/>
            <person name="Brown S.J."/>
            <person name="Demuth J.P."/>
            <person name="Drury D.W."/>
            <person name="Du Y.Z."/>
            <person name="Fujiwara H."/>
            <person name="Lorenzen M."/>
            <person name="Maselli V."/>
            <person name="Osanai M."/>
            <person name="Park Y."/>
            <person name="Robertson H.M."/>
            <person name="Tu Z."/>
            <person name="Wang J.J."/>
            <person name="Wang S."/>
            <person name="Richards S."/>
            <person name="Song H."/>
            <person name="Zhang L."/>
            <person name="Sodergren E."/>
            <person name="Werner D."/>
            <person name="Stanke M."/>
            <person name="Morgenstern B."/>
            <person name="Solovyev V."/>
            <person name="Kosarev P."/>
            <person name="Brown G."/>
            <person name="Chen H.C."/>
            <person name="Ermolaeva O."/>
            <person name="Hlavina W."/>
            <person name="Kapustin Y."/>
            <person name="Kiryutin B."/>
            <person name="Kitts P."/>
            <person name="Maglott D."/>
            <person name="Pruitt K."/>
            <person name="Sapojnikov V."/>
            <person name="Souvorov A."/>
            <person name="Mackey A.J."/>
            <person name="Waterhouse R.M."/>
            <person name="Wyder S."/>
            <person name="Zdobnov E.M."/>
            <person name="Zdobnov E.M."/>
            <person name="Wyder S."/>
            <person name="Kriventseva E.V."/>
            <person name="Kadowaki T."/>
            <person name="Bork P."/>
            <person name="Aranda M."/>
            <person name="Bao R."/>
            <person name="Beermann A."/>
            <person name="Berns N."/>
            <person name="Bolognesi R."/>
            <person name="Bonneton F."/>
            <person name="Bopp D."/>
            <person name="Brown S.J."/>
            <person name="Bucher G."/>
            <person name="Butts T."/>
            <person name="Chaumot A."/>
            <person name="Denell R.E."/>
            <person name="Ferrier D.E."/>
            <person name="Friedrich M."/>
            <person name="Gordon C.M."/>
            <person name="Jindra M."/>
            <person name="Klingler M."/>
            <person name="Lan Q."/>
            <person name="Lattorff H.M."/>
            <person name="Laudet V."/>
            <person name="von Levetsow C."/>
            <person name="Liu Z."/>
            <person name="Lutz R."/>
            <person name="Lynch J.A."/>
            <person name="da Fonseca R.N."/>
            <person name="Posnien N."/>
            <person name="Reuter R."/>
            <person name="Roth S."/>
            <person name="Savard J."/>
            <person name="Schinko J.B."/>
            <person name="Schmitt C."/>
            <person name="Schoppmeier M."/>
            <person name="Schroder R."/>
            <person name="Shippy T.D."/>
            <person name="Simonnet F."/>
            <person name="Marques-Souza H."/>
            <person name="Tautz D."/>
            <person name="Tomoyasu Y."/>
            <person name="Trauner J."/>
            <person name="Van der Zee M."/>
            <person name="Vervoort M."/>
            <person name="Wittkopp N."/>
            <person name="Wimmer E.A."/>
            <person name="Yang X."/>
            <person name="Jones A.K."/>
            <person name="Sattelle D.B."/>
            <person name="Ebert P.R."/>
            <person name="Nelson D."/>
            <person name="Scott J.G."/>
            <person name="Beeman R.W."/>
            <person name="Muthukrishnan S."/>
            <person name="Kramer K.J."/>
            <person name="Arakane Y."/>
            <person name="Beeman R.W."/>
            <person name="Zhu Q."/>
            <person name="Hogenkamp D."/>
            <person name="Dixit R."/>
            <person name="Oppert B."/>
            <person name="Jiang H."/>
            <person name="Zou Z."/>
            <person name="Marshall J."/>
            <person name="Elpidina E."/>
            <person name="Vinokurov K."/>
            <person name="Oppert C."/>
            <person name="Zou Z."/>
            <person name="Evans J."/>
            <person name="Lu Z."/>
            <person name="Zhao P."/>
            <person name="Sumathipala N."/>
            <person name="Altincicek B."/>
            <person name="Vilcinskas A."/>
            <person name="Williams M."/>
            <person name="Hultmark D."/>
            <person name="Hetru C."/>
            <person name="Jiang H."/>
            <person name="Grimmelikhuijzen C.J."/>
            <person name="Hauser F."/>
            <person name="Cazzamali G."/>
            <person name="Williamson M."/>
            <person name="Park Y."/>
            <person name="Li B."/>
            <person name="Tanaka Y."/>
            <person name="Predel R."/>
            <person name="Neupert S."/>
            <person name="Schachtner J."/>
            <person name="Verleyen P."/>
            <person name="Raible F."/>
            <person name="Bork P."/>
            <person name="Friedrich M."/>
            <person name="Walden K.K."/>
            <person name="Robertson H.M."/>
            <person name="Angeli S."/>
            <person name="Foret S."/>
            <person name="Bucher G."/>
            <person name="Schuetz S."/>
            <person name="Maleszka R."/>
            <person name="Wimmer E.A."/>
            <person name="Beeman R.W."/>
            <person name="Lorenzen M."/>
            <person name="Tomoyasu Y."/>
            <person name="Miller S.C."/>
            <person name="Grossmann D."/>
            <person name="Bucher G."/>
        </authorList>
    </citation>
    <scope>NUCLEOTIDE SEQUENCE [LARGE SCALE GENOMIC DNA]</scope>
    <source>
        <strain evidence="3 4">Georgia GA2</strain>
    </source>
</reference>
<feature type="transmembrane region" description="Helical" evidence="2">
    <location>
        <begin position="45"/>
        <end position="64"/>
    </location>
</feature>
<evidence type="ECO:0000256" key="2">
    <source>
        <dbReference type="SAM" id="Phobius"/>
    </source>
</evidence>
<dbReference type="EMBL" id="KQ971357">
    <property type="protein sequence ID" value="EFA08480.1"/>
    <property type="molecule type" value="Genomic_DNA"/>
</dbReference>
<proteinExistence type="inferred from homology"/>
<gene>
    <name evidence="3" type="primary">AUGUSTUS-3.0.2_06130</name>
    <name evidence="3" type="ORF">TcasGA2_TC006130</name>
</gene>